<dbReference type="PROSITE" id="PS51197">
    <property type="entry name" value="HTH_RRF2_2"/>
    <property type="match status" value="1"/>
</dbReference>
<accession>A0A3B1DUW2</accession>
<dbReference type="InterPro" id="IPR036388">
    <property type="entry name" value="WH-like_DNA-bd_sf"/>
</dbReference>
<gene>
    <name evidence="1" type="ORF">MNBD_PLANCTO03-928</name>
</gene>
<name>A0A3B1DUW2_9ZZZZ</name>
<dbReference type="AlphaFoldDB" id="A0A3B1DUW2"/>
<dbReference type="GO" id="GO:0005829">
    <property type="term" value="C:cytosol"/>
    <property type="evidence" value="ECO:0007669"/>
    <property type="project" value="TreeGrafter"/>
</dbReference>
<dbReference type="PANTHER" id="PTHR33221">
    <property type="entry name" value="WINGED HELIX-TURN-HELIX TRANSCRIPTIONAL REGULATOR, RRF2 FAMILY"/>
    <property type="match status" value="1"/>
</dbReference>
<dbReference type="Gene3D" id="1.10.10.10">
    <property type="entry name" value="Winged helix-like DNA-binding domain superfamily/Winged helix DNA-binding domain"/>
    <property type="match status" value="1"/>
</dbReference>
<dbReference type="SUPFAM" id="SSF46785">
    <property type="entry name" value="Winged helix' DNA-binding domain"/>
    <property type="match status" value="1"/>
</dbReference>
<sequence>MLSRTTEYALRAAIYLAKAGDENTTAQAIASATIVPEGYMSKVLNTLARAGVVTSRRGPTGGFSLAIDPKNLTMLEVVEAVEPLPRIKSCPLDIAEHDGALCPLHAVLAELVDGVEARLISTTIADLLQEQIQPLGDIPRCDFPPSPKKPEE</sequence>
<dbReference type="PROSITE" id="PS01332">
    <property type="entry name" value="HTH_RRF2_1"/>
    <property type="match status" value="1"/>
</dbReference>
<dbReference type="NCBIfam" id="TIGR00738">
    <property type="entry name" value="rrf2_super"/>
    <property type="match status" value="1"/>
</dbReference>
<dbReference type="InterPro" id="IPR036390">
    <property type="entry name" value="WH_DNA-bd_sf"/>
</dbReference>
<reference evidence="1" key="1">
    <citation type="submission" date="2018-06" db="EMBL/GenBank/DDBJ databases">
        <authorList>
            <person name="Zhirakovskaya E."/>
        </authorList>
    </citation>
    <scope>NUCLEOTIDE SEQUENCE</scope>
</reference>
<evidence type="ECO:0008006" key="2">
    <source>
        <dbReference type="Google" id="ProtNLM"/>
    </source>
</evidence>
<organism evidence="1">
    <name type="scientific">hydrothermal vent metagenome</name>
    <dbReference type="NCBI Taxonomy" id="652676"/>
    <lineage>
        <taxon>unclassified sequences</taxon>
        <taxon>metagenomes</taxon>
        <taxon>ecological metagenomes</taxon>
    </lineage>
</organism>
<dbReference type="EMBL" id="UOGK01000178">
    <property type="protein sequence ID" value="VAX38990.1"/>
    <property type="molecule type" value="Genomic_DNA"/>
</dbReference>
<dbReference type="PANTHER" id="PTHR33221:SF13">
    <property type="entry name" value="TRANSCRIPTIONAL REGULATOR-RELATED"/>
    <property type="match status" value="1"/>
</dbReference>
<evidence type="ECO:0000313" key="1">
    <source>
        <dbReference type="EMBL" id="VAX38990.1"/>
    </source>
</evidence>
<dbReference type="InterPro" id="IPR030489">
    <property type="entry name" value="TR_Rrf2-type_CS"/>
</dbReference>
<protein>
    <recommendedName>
        <fullName evidence="2">Rrf2 family transcriptional regulator</fullName>
    </recommendedName>
</protein>
<dbReference type="Pfam" id="PF02082">
    <property type="entry name" value="Rrf2"/>
    <property type="match status" value="1"/>
</dbReference>
<dbReference type="GO" id="GO:0003700">
    <property type="term" value="F:DNA-binding transcription factor activity"/>
    <property type="evidence" value="ECO:0007669"/>
    <property type="project" value="TreeGrafter"/>
</dbReference>
<proteinExistence type="predicted"/>
<dbReference type="InterPro" id="IPR000944">
    <property type="entry name" value="Tscrpt_reg_Rrf2"/>
</dbReference>